<dbReference type="RefSeq" id="WP_101638707.1">
    <property type="nucleotide sequence ID" value="NZ_FXZG01000001.1"/>
</dbReference>
<dbReference type="InterPro" id="IPR002543">
    <property type="entry name" value="FtsK_dom"/>
</dbReference>
<dbReference type="InterPro" id="IPR027417">
    <property type="entry name" value="P-loop_NTPase"/>
</dbReference>
<feature type="transmembrane region" description="Helical" evidence="2">
    <location>
        <begin position="15"/>
        <end position="33"/>
    </location>
</feature>
<evidence type="ECO:0000313" key="4">
    <source>
        <dbReference type="EMBL" id="SMX66776.1"/>
    </source>
</evidence>
<feature type="transmembrane region" description="Helical" evidence="2">
    <location>
        <begin position="104"/>
        <end position="126"/>
    </location>
</feature>
<protein>
    <submittedName>
        <fullName evidence="4">FtsK/SpoIIIE family protein</fullName>
    </submittedName>
</protein>
<accession>A0A2H1HV99</accession>
<feature type="transmembrane region" description="Helical" evidence="2">
    <location>
        <begin position="176"/>
        <end position="202"/>
    </location>
</feature>
<feature type="region of interest" description="Disordered" evidence="1">
    <location>
        <begin position="1066"/>
        <end position="1103"/>
    </location>
</feature>
<keyword evidence="2" id="KW-1133">Transmembrane helix</keyword>
<dbReference type="GO" id="GO:0005524">
    <property type="term" value="F:ATP binding"/>
    <property type="evidence" value="ECO:0007669"/>
    <property type="project" value="InterPro"/>
</dbReference>
<keyword evidence="2" id="KW-0812">Transmembrane</keyword>
<evidence type="ECO:0000256" key="1">
    <source>
        <dbReference type="SAM" id="MobiDB-lite"/>
    </source>
</evidence>
<keyword evidence="2" id="KW-0472">Membrane</keyword>
<feature type="transmembrane region" description="Helical" evidence="2">
    <location>
        <begin position="132"/>
        <end position="155"/>
    </location>
</feature>
<feature type="transmembrane region" description="Helical" evidence="2">
    <location>
        <begin position="214"/>
        <end position="234"/>
    </location>
</feature>
<dbReference type="Gene3D" id="3.40.50.300">
    <property type="entry name" value="P-loop containing nucleotide triphosphate hydrolases"/>
    <property type="match status" value="1"/>
</dbReference>
<evidence type="ECO:0000259" key="3">
    <source>
        <dbReference type="Pfam" id="PF01580"/>
    </source>
</evidence>
<name>A0A2H1HV99_BREAU</name>
<evidence type="ECO:0000313" key="5">
    <source>
        <dbReference type="Proteomes" id="UP000234289"/>
    </source>
</evidence>
<dbReference type="AlphaFoldDB" id="A0A2H1HV99"/>
<feature type="compositionally biased region" description="Basic residues" evidence="1">
    <location>
        <begin position="1066"/>
        <end position="1086"/>
    </location>
</feature>
<dbReference type="Pfam" id="PF01580">
    <property type="entry name" value="FtsK_SpoIIIE"/>
    <property type="match status" value="1"/>
</dbReference>
<proteinExistence type="predicted"/>
<sequence length="1103" mass="120304">MARGRRKAPAPRKDLTALIAPISVIIVLIASWWGVPLFIALSIGLLITGFFSVCPEFTGPKDSQGYPTPVGKEQAKFLRYRFWSDPRWKTFVPTLDWWPGKVPVAVTVLAVVMAGLACFQPLIGLLGPGTTAGLTATVLNAYCAYGLVCGFDSSWRETRSEFGGQPRTTVVDHARALPAGVVGWVLLAVAALAGIGVGVFLATTVVLTPAGVPSAWAGLPAGLLMTGVIAFTLTRKPALEHWRMLDEQRALWKPRWESLKVSAHLMDYVEHGFYSISTFETRSAAEVIKLGSKVVSAIGGGSAVALIAHPNLDSDGQEIPGSTHPNRLRIVTWPANEAPGPVIAEASEDEAVRLILHTAVWESRWARMKKWESHPIVVGFEEIAGQDEAAPASVTTFDLLQSLAMTAVLDTPNVLEVTVGEFPHGFTGAFAASPDTDPGTGKPVPGTQSGTRFQYIEMPTGVSVADPMASLDFTYQLLRLHLWQQAAGVQARAPEITDLVQVSGTRDDDDDLSLPCWRATLTVAHAMSVTAAVIRAEWREALSDGLSALTLLRGADLITGGLDYDGFEFDADAAFSDGSRLDEPAIDRIVDQDEWTARWARLFGDNPGKVPSMRHEQSKTRRLAGGVEIHQRAFVTRQNQSLTDVMKAEPTLSSVISAAPFAALDYMPDAKADRPGYRHPMGVAVRFAKQAVPSRPDVLAPVPMREDRKQTAPMWVLSAQIRNAIVAAKLAHPQLYAVTPLSREDSPAHLWQLWLRLHDGVTLAEVRKQASIIRRYLGSEYLRVGEDGDVITIVIGARPEKVEFVRPERTDEELAVMDWAQAFLDASVRKSEGLPPTLSAFRRLEKNPDVMIVDFALPSGLDTRRVKGVVDKLSGPTGFGSIQVQSGQGTGTVQIMCSRENPMPKAAPYDPETIAATPADQLPFAVGLDGEPVVFDVKQNTHLMVLGGQGSGKSVGLQAIINPAVMKDYEFYIADPMKGVADFQYLRGRSKAFVDTEVEDGGLFHVAAMLKAVYKKVAERKQLNMQHGVGNYRDLPSMCAPTRRWSSSTSSPRSSCWIRSRSRAWTRRSRPSGRRSWQRTERRKRSPSMSARSSARPVAWVSP</sequence>
<reference evidence="5" key="1">
    <citation type="submission" date="2017-03" db="EMBL/GenBank/DDBJ databases">
        <authorList>
            <person name="Monnet C."/>
        </authorList>
    </citation>
    <scope>NUCLEOTIDE SEQUENCE [LARGE SCALE GENOMIC DNA]</scope>
    <source>
        <strain evidence="5">CNRZ 920</strain>
    </source>
</reference>
<dbReference type="Proteomes" id="UP000234289">
    <property type="component" value="Unassembled WGS sequence"/>
</dbReference>
<feature type="compositionally biased region" description="Low complexity" evidence="1">
    <location>
        <begin position="1087"/>
        <end position="1097"/>
    </location>
</feature>
<feature type="domain" description="FtsK" evidence="3">
    <location>
        <begin position="918"/>
        <end position="1034"/>
    </location>
</feature>
<dbReference type="EMBL" id="FXZG01000001">
    <property type="protein sequence ID" value="SMX66776.1"/>
    <property type="molecule type" value="Genomic_DNA"/>
</dbReference>
<dbReference type="SUPFAM" id="SSF52540">
    <property type="entry name" value="P-loop containing nucleoside triphosphate hydrolases"/>
    <property type="match status" value="1"/>
</dbReference>
<organism evidence="4 5">
    <name type="scientific">Brevibacterium aurantiacum</name>
    <dbReference type="NCBI Taxonomy" id="273384"/>
    <lineage>
        <taxon>Bacteria</taxon>
        <taxon>Bacillati</taxon>
        <taxon>Actinomycetota</taxon>
        <taxon>Actinomycetes</taxon>
        <taxon>Micrococcales</taxon>
        <taxon>Brevibacteriaceae</taxon>
        <taxon>Brevibacterium</taxon>
    </lineage>
</organism>
<evidence type="ECO:0000256" key="2">
    <source>
        <dbReference type="SAM" id="Phobius"/>
    </source>
</evidence>
<gene>
    <name evidence="4" type="ORF">BAUR920_00289</name>
</gene>
<dbReference type="GO" id="GO:0003677">
    <property type="term" value="F:DNA binding"/>
    <property type="evidence" value="ECO:0007669"/>
    <property type="project" value="InterPro"/>
</dbReference>